<dbReference type="Pfam" id="PF00583">
    <property type="entry name" value="Acetyltransf_1"/>
    <property type="match status" value="1"/>
</dbReference>
<feature type="domain" description="N-acetyltransferase" evidence="1">
    <location>
        <begin position="3"/>
        <end position="162"/>
    </location>
</feature>
<evidence type="ECO:0000313" key="2">
    <source>
        <dbReference type="EMBL" id="SFB59731.1"/>
    </source>
</evidence>
<dbReference type="InterPro" id="IPR000182">
    <property type="entry name" value="GNAT_dom"/>
</dbReference>
<dbReference type="Proteomes" id="UP000243799">
    <property type="component" value="Unassembled WGS sequence"/>
</dbReference>
<dbReference type="SUPFAM" id="SSF55729">
    <property type="entry name" value="Acyl-CoA N-acyltransferases (Nat)"/>
    <property type="match status" value="1"/>
</dbReference>
<name>A0A1I1CAQ0_9PSEU</name>
<dbReference type="PANTHER" id="PTHR43138">
    <property type="entry name" value="ACETYLTRANSFERASE, GNAT FAMILY"/>
    <property type="match status" value="1"/>
</dbReference>
<protein>
    <submittedName>
        <fullName evidence="2">Ribosomal protein S18 acetylase RimI</fullName>
    </submittedName>
</protein>
<dbReference type="GO" id="GO:0016747">
    <property type="term" value="F:acyltransferase activity, transferring groups other than amino-acyl groups"/>
    <property type="evidence" value="ECO:0007669"/>
    <property type="project" value="InterPro"/>
</dbReference>
<dbReference type="Gene3D" id="3.40.630.30">
    <property type="match status" value="1"/>
</dbReference>
<sequence>MAPIIRDARTEDWPRIWPFWHWIAAAGETIAWDPDTESEQAERIWMAQPPVRVFVAEEGGRIVGSAQLRPNYGPISRVANATFLVDPECGGRGLGRRLAQHVLDAARGHGYRAMVFNAVVETNVGAVHLYHSMGFRTLATVPRAFDHPRLGPVGMHVMHLEL</sequence>
<dbReference type="InterPro" id="IPR052742">
    <property type="entry name" value="Mito_N-acetyltransferase"/>
</dbReference>
<dbReference type="InterPro" id="IPR016181">
    <property type="entry name" value="Acyl_CoA_acyltransferase"/>
</dbReference>
<keyword evidence="2" id="KW-0687">Ribonucleoprotein</keyword>
<dbReference type="STRING" id="490629.SAMN05216266_12443"/>
<dbReference type="PANTHER" id="PTHR43138:SF1">
    <property type="entry name" value="N-ACETYLTRANSFERASE ACA1"/>
    <property type="match status" value="1"/>
</dbReference>
<keyword evidence="3" id="KW-1185">Reference proteome</keyword>
<dbReference type="EMBL" id="FOKG01000024">
    <property type="protein sequence ID" value="SFB59731.1"/>
    <property type="molecule type" value="Genomic_DNA"/>
</dbReference>
<dbReference type="OrthoDB" id="9788300at2"/>
<keyword evidence="2" id="KW-0689">Ribosomal protein</keyword>
<organism evidence="2 3">
    <name type="scientific">Amycolatopsis marina</name>
    <dbReference type="NCBI Taxonomy" id="490629"/>
    <lineage>
        <taxon>Bacteria</taxon>
        <taxon>Bacillati</taxon>
        <taxon>Actinomycetota</taxon>
        <taxon>Actinomycetes</taxon>
        <taxon>Pseudonocardiales</taxon>
        <taxon>Pseudonocardiaceae</taxon>
        <taxon>Amycolatopsis</taxon>
    </lineage>
</organism>
<evidence type="ECO:0000259" key="1">
    <source>
        <dbReference type="PROSITE" id="PS51186"/>
    </source>
</evidence>
<dbReference type="GO" id="GO:0005840">
    <property type="term" value="C:ribosome"/>
    <property type="evidence" value="ECO:0007669"/>
    <property type="project" value="UniProtKB-KW"/>
</dbReference>
<gene>
    <name evidence="2" type="ORF">SAMN05216266_12443</name>
</gene>
<evidence type="ECO:0000313" key="3">
    <source>
        <dbReference type="Proteomes" id="UP000243799"/>
    </source>
</evidence>
<dbReference type="CDD" id="cd04301">
    <property type="entry name" value="NAT_SF"/>
    <property type="match status" value="1"/>
</dbReference>
<dbReference type="PROSITE" id="PS51186">
    <property type="entry name" value="GNAT"/>
    <property type="match status" value="1"/>
</dbReference>
<dbReference type="RefSeq" id="WP_091677898.1">
    <property type="nucleotide sequence ID" value="NZ_FOKG01000024.1"/>
</dbReference>
<accession>A0A1I1CAQ0</accession>
<proteinExistence type="predicted"/>
<dbReference type="AlphaFoldDB" id="A0A1I1CAQ0"/>
<reference evidence="3" key="1">
    <citation type="submission" date="2016-10" db="EMBL/GenBank/DDBJ databases">
        <authorList>
            <person name="Varghese N."/>
            <person name="Submissions S."/>
        </authorList>
    </citation>
    <scope>NUCLEOTIDE SEQUENCE [LARGE SCALE GENOMIC DNA]</scope>
    <source>
        <strain evidence="3">CGMCC 4.3568</strain>
    </source>
</reference>